<accession>A0A8K0H1F0</accession>
<keyword evidence="2" id="KW-1185">Reference proteome</keyword>
<reference evidence="1" key="1">
    <citation type="submission" date="2020-03" db="EMBL/GenBank/DDBJ databases">
        <title>A high-quality chromosome-level genome assembly of a woody plant with both climbing and erect habits, Rhamnella rubrinervis.</title>
        <authorList>
            <person name="Lu Z."/>
            <person name="Yang Y."/>
            <person name="Zhu X."/>
            <person name="Sun Y."/>
        </authorList>
    </citation>
    <scope>NUCLEOTIDE SEQUENCE</scope>
    <source>
        <strain evidence="1">BYM</strain>
        <tissue evidence="1">Leaf</tissue>
    </source>
</reference>
<dbReference type="InterPro" id="IPR010683">
    <property type="entry name" value="DUF1262"/>
</dbReference>
<sequence>MYVTRPLSMYRKSPSTLSIEPPDASYSGYLVLTDEEADSQDTLCWASCGLCKRKRVKKLPFPQDQILRVIYTSEYNETYATKVWFLPVPGKPLSSNCYFVIRAKGRHKGKAYTSSREGDIITCCFRDILRDKKPKALNLRNVYQQFKIHRHQGGGFFAKSVAPDGVPPKFLRRKGWKVRCSTSYRSRLGEALGTDTSRRAQLPESNFHIFNVRSPSVAVGRWYCPFGFVIERGGVKRQMGKTILYSMTLEQWWEEIYSCRNVNNRESNVVTVNEELQREVALVRGIEAVKDDRRGRGGFTWFKVYNPNGRRGVVSVGLSFAIMENMKWVLEEGGWVSGEERDVKVERVEEFRGENVWSRFGCYVLVESFVLRRMDGSLVLKCAIKFARSEGLIPAPEGNHAIAATIREALKCRDRRSKGYSNCTVWTWPEVMSFSEEKIQADIPQVVA</sequence>
<evidence type="ECO:0000313" key="2">
    <source>
        <dbReference type="Proteomes" id="UP000796880"/>
    </source>
</evidence>
<dbReference type="PANTHER" id="PTHR31050">
    <property type="entry name" value="OS08G0413200 PROTEIN"/>
    <property type="match status" value="1"/>
</dbReference>
<dbReference type="OrthoDB" id="1898393at2759"/>
<proteinExistence type="predicted"/>
<dbReference type="Gene3D" id="3.40.50.1100">
    <property type="match status" value="1"/>
</dbReference>
<organism evidence="1 2">
    <name type="scientific">Rhamnella rubrinervis</name>
    <dbReference type="NCBI Taxonomy" id="2594499"/>
    <lineage>
        <taxon>Eukaryota</taxon>
        <taxon>Viridiplantae</taxon>
        <taxon>Streptophyta</taxon>
        <taxon>Embryophyta</taxon>
        <taxon>Tracheophyta</taxon>
        <taxon>Spermatophyta</taxon>
        <taxon>Magnoliopsida</taxon>
        <taxon>eudicotyledons</taxon>
        <taxon>Gunneridae</taxon>
        <taxon>Pentapetalae</taxon>
        <taxon>rosids</taxon>
        <taxon>fabids</taxon>
        <taxon>Rosales</taxon>
        <taxon>Rhamnaceae</taxon>
        <taxon>rhamnoid group</taxon>
        <taxon>Rhamneae</taxon>
        <taxon>Rhamnella</taxon>
    </lineage>
</organism>
<dbReference type="EMBL" id="VOIH02000006">
    <property type="protein sequence ID" value="KAF3443951.1"/>
    <property type="molecule type" value="Genomic_DNA"/>
</dbReference>
<protein>
    <submittedName>
        <fullName evidence="1">Uncharacterized protein</fullName>
    </submittedName>
</protein>
<dbReference type="Proteomes" id="UP000796880">
    <property type="component" value="Unassembled WGS sequence"/>
</dbReference>
<gene>
    <name evidence="1" type="ORF">FNV43_RR13641</name>
</gene>
<dbReference type="PANTHER" id="PTHR31050:SF4">
    <property type="entry name" value="DUF1262 FAMILY PROTEIN (DUF1262)"/>
    <property type="match status" value="1"/>
</dbReference>
<dbReference type="InterPro" id="IPR036052">
    <property type="entry name" value="TrpB-like_PALP_sf"/>
</dbReference>
<dbReference type="AlphaFoldDB" id="A0A8K0H1F0"/>
<evidence type="ECO:0000313" key="1">
    <source>
        <dbReference type="EMBL" id="KAF3443951.1"/>
    </source>
</evidence>
<dbReference type="Pfam" id="PF06880">
    <property type="entry name" value="DUF1262"/>
    <property type="match status" value="1"/>
</dbReference>
<comment type="caution">
    <text evidence="1">The sequence shown here is derived from an EMBL/GenBank/DDBJ whole genome shotgun (WGS) entry which is preliminary data.</text>
</comment>
<name>A0A8K0H1F0_9ROSA</name>